<gene>
    <name evidence="8 12" type="primary">gyrA</name>
    <name evidence="12" type="ORF">FRW55_03140</name>
</gene>
<evidence type="ECO:0000256" key="2">
    <source>
        <dbReference type="ARBA" id="ARBA00008263"/>
    </source>
</evidence>
<protein>
    <recommendedName>
        <fullName evidence="8">DNA gyrase subunit A</fullName>
        <ecNumber evidence="8">5.6.2.2</ecNumber>
    </recommendedName>
</protein>
<dbReference type="KEGG" id="mans:FRW55_03140"/>
<evidence type="ECO:0000256" key="4">
    <source>
        <dbReference type="ARBA" id="ARBA00022840"/>
    </source>
</evidence>
<name>A0A5B8JCU9_9MOLU</name>
<evidence type="ECO:0000256" key="5">
    <source>
        <dbReference type="ARBA" id="ARBA00023029"/>
    </source>
</evidence>
<organism evidence="12 13">
    <name type="scientific">Mycoplasma anserisalpingitidis</name>
    <dbReference type="NCBI Taxonomy" id="519450"/>
    <lineage>
        <taxon>Bacteria</taxon>
        <taxon>Bacillati</taxon>
        <taxon>Mycoplasmatota</taxon>
        <taxon>Mollicutes</taxon>
        <taxon>Mycoplasmataceae</taxon>
        <taxon>Mycoplasma</taxon>
    </lineage>
</organism>
<dbReference type="NCBIfam" id="NF004043">
    <property type="entry name" value="PRK05560.1"/>
    <property type="match status" value="1"/>
</dbReference>
<evidence type="ECO:0000256" key="3">
    <source>
        <dbReference type="ARBA" id="ARBA00022741"/>
    </source>
</evidence>
<keyword evidence="7 8" id="KW-0413">Isomerase</keyword>
<dbReference type="NCBIfam" id="TIGR01063">
    <property type="entry name" value="gyrA"/>
    <property type="match status" value="1"/>
</dbReference>
<dbReference type="Gene3D" id="3.90.199.10">
    <property type="entry name" value="Topoisomerase II, domain 5"/>
    <property type="match status" value="1"/>
</dbReference>
<dbReference type="HAMAP" id="MF_01897">
    <property type="entry name" value="GyrA"/>
    <property type="match status" value="1"/>
</dbReference>
<comment type="function">
    <text evidence="8">A type II topoisomerase that negatively supercoils closed circular double-stranded (ds) DNA in an ATP-dependent manner to modulate DNA topology and maintain chromosomes in an underwound state. Negative supercoiling favors strand separation, and DNA replication, transcription, recombination and repair, all of which involve strand separation. Also able to catalyze the interconversion of other topological isomers of dsDNA rings, including catenanes and knotted rings. Type II topoisomerases break and join 2 DNA strands simultaneously in an ATP-dependent manner.</text>
</comment>
<dbReference type="FunFam" id="3.90.199.10:FF:000001">
    <property type="entry name" value="DNA gyrase subunit A"/>
    <property type="match status" value="1"/>
</dbReference>
<dbReference type="PROSITE" id="PS52040">
    <property type="entry name" value="TOPO_IIA"/>
    <property type="match status" value="1"/>
</dbReference>
<dbReference type="InterPro" id="IPR035516">
    <property type="entry name" value="Gyrase/topoIV_suA_C"/>
</dbReference>
<evidence type="ECO:0000256" key="8">
    <source>
        <dbReference type="HAMAP-Rule" id="MF_01897"/>
    </source>
</evidence>
<keyword evidence="13" id="KW-1185">Reference proteome</keyword>
<comment type="subunit">
    <text evidence="8">Heterotetramer, composed of two GyrA and two GyrB chains. In the heterotetramer, GyrA contains the active site tyrosine that forms a transient covalent intermediate with DNA, while GyrB binds cofactors and catalyzes ATP hydrolysis.</text>
</comment>
<dbReference type="CDD" id="cd00187">
    <property type="entry name" value="TOP4c"/>
    <property type="match status" value="1"/>
</dbReference>
<feature type="short sequence motif" description="GyrA-box" evidence="8">
    <location>
        <begin position="592"/>
        <end position="598"/>
    </location>
</feature>
<dbReference type="PANTHER" id="PTHR43493">
    <property type="entry name" value="DNA GYRASE/TOPOISOMERASE SUBUNIT A"/>
    <property type="match status" value="1"/>
</dbReference>
<evidence type="ECO:0000259" key="11">
    <source>
        <dbReference type="PROSITE" id="PS52040"/>
    </source>
</evidence>
<dbReference type="EMBL" id="CP042295">
    <property type="protein sequence ID" value="QDY87133.1"/>
    <property type="molecule type" value="Genomic_DNA"/>
</dbReference>
<comment type="similarity">
    <text evidence="2 8">Belongs to the type II topoisomerase GyrA/ParC subunit family.</text>
</comment>
<keyword evidence="3 8" id="KW-0547">Nucleotide-binding</keyword>
<dbReference type="InterPro" id="IPR002205">
    <property type="entry name" value="Topo_IIA_dom_A"/>
</dbReference>
<evidence type="ECO:0000313" key="13">
    <source>
        <dbReference type="Proteomes" id="UP000318927"/>
    </source>
</evidence>
<reference evidence="12 13" key="1">
    <citation type="journal article" date="2019" name="Microbiol. Resour. Announc.">
        <title>Complete Genome Sequences of Three Mycoplasma anserisalpingitis (Mycoplasma sp. 1220) Strains.</title>
        <authorList>
            <person name="Grozner D."/>
            <person name="Forro B."/>
            <person name="Kovacs A.B."/>
            <person name="Marton S."/>
            <person name="Banyai K."/>
            <person name="Kreizinger Z."/>
            <person name="Sulyok K.M."/>
            <person name="Gyuranecz M."/>
        </authorList>
    </citation>
    <scope>NUCLEOTIDE SEQUENCE [LARGE SCALE GENOMIC DNA]</scope>
    <source>
        <strain evidence="12 13">ATCC:BAA-2147</strain>
    </source>
</reference>
<evidence type="ECO:0000256" key="7">
    <source>
        <dbReference type="ARBA" id="ARBA00023235"/>
    </source>
</evidence>
<dbReference type="GO" id="GO:0034335">
    <property type="term" value="F:DNA negative supercoiling activity"/>
    <property type="evidence" value="ECO:0007669"/>
    <property type="project" value="UniProtKB-ARBA"/>
</dbReference>
<dbReference type="InterPro" id="IPR013760">
    <property type="entry name" value="Topo_IIA-like_dom_sf"/>
</dbReference>
<evidence type="ECO:0000256" key="10">
    <source>
        <dbReference type="SAM" id="Coils"/>
    </source>
</evidence>
<dbReference type="GO" id="GO:0005737">
    <property type="term" value="C:cytoplasm"/>
    <property type="evidence" value="ECO:0007669"/>
    <property type="project" value="UniProtKB-SubCell"/>
</dbReference>
<dbReference type="AlphaFoldDB" id="A0A5B8JCU9"/>
<feature type="active site" description="O-(5'-phospho-DNA)-tyrosine intermediate" evidence="8 9">
    <location>
        <position position="188"/>
    </location>
</feature>
<dbReference type="InterPro" id="IPR013758">
    <property type="entry name" value="Topo_IIA_A/C_ab"/>
</dbReference>
<keyword evidence="8" id="KW-0963">Cytoplasm</keyword>
<dbReference type="GO" id="GO:0005524">
    <property type="term" value="F:ATP binding"/>
    <property type="evidence" value="ECO:0007669"/>
    <property type="project" value="UniProtKB-UniRule"/>
</dbReference>
<keyword evidence="6 8" id="KW-0238">DNA-binding</keyword>
<sequence length="884" mass="99100">MAEKEKNNLLENEQEVNEQELEFITDDDFEDEEQSIVFKKKPKIIKEEEEEEIPQNDENYVIQSQIIDEGIDGLQPRELDTEIKTSFLEYAMSVIVSRALPDARDGLKPVHRRILYDMSELGITHSTQHRKSARIVGDVLGKYHPHGDTSVYEAMVRLAQDFSMRYPLVDGHGNFGSIDGDGAAAMRYTEARLSKVASLMLDGIKKDTVDFMDNYDATEKEPTVLPSKFPNLLVSGVSGIAVGLATEIPPHNLTETINATIALAKNPELNTLELMEYVKGPDFPTGATILDIDAIYTAYDTGRGSIPMRSNCEVEEFASGKSRIVVTEIPYGIRKTTIIEKIAKLHKENVIQGISEIRDESNREGIRLIIEIKKGFNPNIILNMLYTKSVLQSNFNVNMVALVEGEPRTITLKEALEIYLKHQKDVTTRGLKFDLNKAEDKLHILLGLKIAIQFIDEVIEIIKKSKTDAEAQEKLSAKFELSERQTKAILDMSLRKLTGLNVEKNDEEISELEAEVAKIKEILSDENKLVDLIINELEEVKKQYGDGRRTKVDPTSSRKISNESLIPENDIVITLSVKGYVKRMNLDEYREQKRGGKGSYSAKTYDDDDISLILQTKTHTDLLLFSNFGKVYKKRGHEIQEGNKQSKGIPFINLIPTLRVNEGEKIISILPVDSYDQDKFLTTITKNGIIKKTDLTLFSNINRAGLNAFKLKDENDELLTAFIVDEESTILVANNTNNAIRFKSSDVRAMGRNAVGVKAMNLDENTIVSASSENDGDYILSIGSEGYGKLTHKDDFRITRRGGKGVTAINGDKAGNLIFAKFVSKEDQALIITKLGLTIRLNLENVSVTSRNTKGVKIIDIKNNDEIVSVEIIKSDQISENELN</sequence>
<dbReference type="Proteomes" id="UP000318927">
    <property type="component" value="Chromosome"/>
</dbReference>
<dbReference type="SUPFAM" id="SSF56719">
    <property type="entry name" value="Type II DNA topoisomerase"/>
    <property type="match status" value="1"/>
</dbReference>
<keyword evidence="5 8" id="KW-0799">Topoisomerase</keyword>
<dbReference type="InterPro" id="IPR050220">
    <property type="entry name" value="Type_II_DNA_Topoisomerases"/>
</dbReference>
<dbReference type="Pfam" id="PF00521">
    <property type="entry name" value="DNA_topoisoIV"/>
    <property type="match status" value="1"/>
</dbReference>
<evidence type="ECO:0000256" key="9">
    <source>
        <dbReference type="PROSITE-ProRule" id="PRU01384"/>
    </source>
</evidence>
<dbReference type="FunFam" id="1.10.268.10:FF:000001">
    <property type="entry name" value="DNA gyrase subunit A"/>
    <property type="match status" value="1"/>
</dbReference>
<evidence type="ECO:0000256" key="6">
    <source>
        <dbReference type="ARBA" id="ARBA00023125"/>
    </source>
</evidence>
<dbReference type="Gene3D" id="2.120.10.90">
    <property type="entry name" value="DNA gyrase/topoisomerase IV, subunit A, C-terminal"/>
    <property type="match status" value="1"/>
</dbReference>
<evidence type="ECO:0000256" key="1">
    <source>
        <dbReference type="ARBA" id="ARBA00000185"/>
    </source>
</evidence>
<dbReference type="InterPro" id="IPR006691">
    <property type="entry name" value="GyrA/parC_rep"/>
</dbReference>
<evidence type="ECO:0000313" key="12">
    <source>
        <dbReference type="EMBL" id="QDY87133.1"/>
    </source>
</evidence>
<comment type="subcellular location">
    <subcellularLocation>
        <location evidence="8">Cytoplasm</location>
    </subcellularLocation>
</comment>
<accession>A0A5B8JCU9</accession>
<feature type="coiled-coil region" evidence="10">
    <location>
        <begin position="502"/>
        <end position="543"/>
    </location>
</feature>
<dbReference type="GO" id="GO:0006265">
    <property type="term" value="P:DNA topological change"/>
    <property type="evidence" value="ECO:0007669"/>
    <property type="project" value="UniProtKB-UniRule"/>
</dbReference>
<keyword evidence="4 8" id="KW-0067">ATP-binding</keyword>
<dbReference type="InterPro" id="IPR013757">
    <property type="entry name" value="Topo_IIA_A_a_sf"/>
</dbReference>
<dbReference type="SUPFAM" id="SSF101904">
    <property type="entry name" value="GyrA/ParC C-terminal domain-like"/>
    <property type="match status" value="1"/>
</dbReference>
<feature type="domain" description="Topo IIA-type catalytic" evidence="11">
    <location>
        <begin position="100"/>
        <end position="565"/>
    </location>
</feature>
<dbReference type="GO" id="GO:0003677">
    <property type="term" value="F:DNA binding"/>
    <property type="evidence" value="ECO:0007669"/>
    <property type="project" value="UniProtKB-UniRule"/>
</dbReference>
<dbReference type="GO" id="GO:0006261">
    <property type="term" value="P:DNA-templated DNA replication"/>
    <property type="evidence" value="ECO:0007669"/>
    <property type="project" value="UniProtKB-UniRule"/>
</dbReference>
<dbReference type="Gene3D" id="1.10.268.10">
    <property type="entry name" value="Topoisomerase, domain 3"/>
    <property type="match status" value="1"/>
</dbReference>
<proteinExistence type="inferred from homology"/>
<dbReference type="Pfam" id="PF03989">
    <property type="entry name" value="DNA_gyraseA_C"/>
    <property type="match status" value="6"/>
</dbReference>
<dbReference type="RefSeq" id="WP_146368689.1">
    <property type="nucleotide sequence ID" value="NZ_CP042295.1"/>
</dbReference>
<dbReference type="FunFam" id="3.30.1360.40:FF:000002">
    <property type="entry name" value="DNA gyrase subunit A"/>
    <property type="match status" value="1"/>
</dbReference>
<dbReference type="GO" id="GO:0005694">
    <property type="term" value="C:chromosome"/>
    <property type="evidence" value="ECO:0007669"/>
    <property type="project" value="InterPro"/>
</dbReference>
<dbReference type="SMART" id="SM00434">
    <property type="entry name" value="TOP4c"/>
    <property type="match status" value="1"/>
</dbReference>
<dbReference type="GO" id="GO:0009330">
    <property type="term" value="C:DNA topoisomerase type II (double strand cut, ATP-hydrolyzing) complex"/>
    <property type="evidence" value="ECO:0007669"/>
    <property type="project" value="TreeGrafter"/>
</dbReference>
<dbReference type="PANTHER" id="PTHR43493:SF5">
    <property type="entry name" value="DNA GYRASE SUBUNIT A, CHLOROPLASTIC_MITOCHONDRIAL"/>
    <property type="match status" value="1"/>
</dbReference>
<keyword evidence="10" id="KW-0175">Coiled coil</keyword>
<dbReference type="EC" id="5.6.2.2" evidence="8"/>
<dbReference type="OrthoDB" id="9806486at2"/>
<dbReference type="InterPro" id="IPR005743">
    <property type="entry name" value="GyrA"/>
</dbReference>
<dbReference type="NCBIfam" id="NF004044">
    <property type="entry name" value="PRK05561.1"/>
    <property type="match status" value="1"/>
</dbReference>
<dbReference type="Gene3D" id="3.30.1360.40">
    <property type="match status" value="1"/>
</dbReference>
<comment type="catalytic activity">
    <reaction evidence="1 8 9">
        <text>ATP-dependent breakage, passage and rejoining of double-stranded DNA.</text>
        <dbReference type="EC" id="5.6.2.2"/>
    </reaction>
</comment>
<comment type="miscellaneous">
    <text evidence="8">Few gyrases are as efficient as E.coli at forming negative supercoils. Not all organisms have 2 type II topoisomerases; in organisms with a single type II topoisomerase this enzyme also has to decatenate newly replicated chromosomes.</text>
</comment>